<evidence type="ECO:0000259" key="8">
    <source>
        <dbReference type="Pfam" id="PF02272"/>
    </source>
</evidence>
<keyword evidence="3" id="KW-0540">Nuclease</keyword>
<sequence length="772" mass="87390">MLESKMNWQLNNIENQTQLSVSVSPVIKRMLAKRGIDNDEQAQQFLYPNINDLHNPFLFEDMEKTVQRIQQAIDTGEHIVIYGDYDADGVTSTSVLVSTLQSLGAVVDYYIPSRFSEGYGPNEEAFRMLGESGCTLIITVDNGIAAPHEATVAKELGIDLIITDHHEPQDTMPDAFAIIHPNLSGQYPFDDLAGVGVAFKLAHALIGEVPTWLTSYVAIGTVADLVPLRGENRLLVKQGLSILSKECQPGIEALKQLGKLEGNLTAENIGFVIAPRLNAVGRLQDADLAVDLLLEEDSVLAEDMAKEIDQLNQERQQLVKTIAEEAFEQIESYYRDDSVIVVSGEGWNPGVLGIVASRIVNKYYRPTLVLGEDPESGIAKGSGRSIPAFDLFQEGMLIRDHFKQFGGHAQAAGMTVDLNQVSQLREAFNERAQKVMSPEDYIPTLSIEDDVDWAEIDLNFPKELELLSPFGMENEKPIFQVSNITLSQIKRIGANQNHIKMMGMKDQVSIEMIGFQLGDIAEKLTPGVEIDVAGEIEVNEWNGHRKLQIKLKDVRCQEWQLFDYRGKVLPDTVKHQLTNDQETLFVYFNHKMKPSVDSAVYYEQLINDSHDEYKRIVCLDLPQNLQAFEDILKHSYIDAVYLCFHQDQSHFLSVIPTRDDFKQLYGLLKKHKQITSEQKVQLAQAKSWSNDKLDFMLDVFFDLDFVKITNGLIVFQESVSFRPLEQSTTYQRKLDAVKVDEILYYSTYRELKEWIDSKIHSREMEGEVVHEF</sequence>
<feature type="domain" description="DHHA1" evidence="8">
    <location>
        <begin position="337"/>
        <end position="433"/>
    </location>
</feature>
<evidence type="ECO:0000313" key="11">
    <source>
        <dbReference type="EMBL" id="MDQ0158729.1"/>
    </source>
</evidence>
<evidence type="ECO:0000256" key="6">
    <source>
        <dbReference type="SAM" id="Coils"/>
    </source>
</evidence>
<proteinExistence type="inferred from homology"/>
<dbReference type="EMBL" id="JAUSTQ010000002">
    <property type="protein sequence ID" value="MDQ0158729.1"/>
    <property type="molecule type" value="Genomic_DNA"/>
</dbReference>
<dbReference type="RefSeq" id="WP_306974644.1">
    <property type="nucleotide sequence ID" value="NZ_JAUSTQ010000002.1"/>
</dbReference>
<feature type="domain" description="RecJ OB" evidence="10">
    <location>
        <begin position="450"/>
        <end position="553"/>
    </location>
</feature>
<feature type="coiled-coil region" evidence="6">
    <location>
        <begin position="294"/>
        <end position="328"/>
    </location>
</feature>
<comment type="similarity">
    <text evidence="1">Belongs to the RecJ family.</text>
</comment>
<feature type="domain" description="DDH" evidence="7">
    <location>
        <begin position="78"/>
        <end position="220"/>
    </location>
</feature>
<accession>A0ABT9VCQ7</accession>
<evidence type="ECO:0000256" key="3">
    <source>
        <dbReference type="ARBA" id="ARBA00022722"/>
    </source>
</evidence>
<dbReference type="Proteomes" id="UP001224359">
    <property type="component" value="Unassembled WGS sequence"/>
</dbReference>
<keyword evidence="6" id="KW-0175">Coiled coil</keyword>
<evidence type="ECO:0000256" key="1">
    <source>
        <dbReference type="ARBA" id="ARBA00005915"/>
    </source>
</evidence>
<dbReference type="Gene3D" id="3.10.310.30">
    <property type="match status" value="1"/>
</dbReference>
<evidence type="ECO:0000259" key="9">
    <source>
        <dbReference type="Pfam" id="PF10141"/>
    </source>
</evidence>
<evidence type="ECO:0000256" key="2">
    <source>
        <dbReference type="ARBA" id="ARBA00019841"/>
    </source>
</evidence>
<organism evidence="11 12">
    <name type="scientific">Alkalibacillus salilacus</name>
    <dbReference type="NCBI Taxonomy" id="284582"/>
    <lineage>
        <taxon>Bacteria</taxon>
        <taxon>Bacillati</taxon>
        <taxon>Bacillota</taxon>
        <taxon>Bacilli</taxon>
        <taxon>Bacillales</taxon>
        <taxon>Bacillaceae</taxon>
        <taxon>Alkalibacillus</taxon>
    </lineage>
</organism>
<dbReference type="InterPro" id="IPR041122">
    <property type="entry name" value="RecJ_OB"/>
</dbReference>
<gene>
    <name evidence="11" type="ORF">J2S77_000685</name>
</gene>
<name>A0ABT9VCQ7_9BACI</name>
<dbReference type="PANTHER" id="PTHR30255:SF2">
    <property type="entry name" value="SINGLE-STRANDED-DNA-SPECIFIC EXONUCLEASE RECJ"/>
    <property type="match status" value="1"/>
</dbReference>
<protein>
    <recommendedName>
        <fullName evidence="2">Single-stranded-DNA-specific exonuclease RecJ</fullName>
    </recommendedName>
</protein>
<dbReference type="InterPro" id="IPR001667">
    <property type="entry name" value="DDH_dom"/>
</dbReference>
<dbReference type="Pfam" id="PF17768">
    <property type="entry name" value="RecJ_OB"/>
    <property type="match status" value="1"/>
</dbReference>
<evidence type="ECO:0000259" key="10">
    <source>
        <dbReference type="Pfam" id="PF17768"/>
    </source>
</evidence>
<dbReference type="SUPFAM" id="SSF64182">
    <property type="entry name" value="DHH phosphoesterases"/>
    <property type="match status" value="1"/>
</dbReference>
<evidence type="ECO:0000313" key="12">
    <source>
        <dbReference type="Proteomes" id="UP001224359"/>
    </source>
</evidence>
<dbReference type="Pfam" id="PF10141">
    <property type="entry name" value="ssDNA-exonuc_C"/>
    <property type="match status" value="1"/>
</dbReference>
<dbReference type="GO" id="GO:0004527">
    <property type="term" value="F:exonuclease activity"/>
    <property type="evidence" value="ECO:0007669"/>
    <property type="project" value="UniProtKB-KW"/>
</dbReference>
<dbReference type="Pfam" id="PF02272">
    <property type="entry name" value="DHHA1"/>
    <property type="match status" value="1"/>
</dbReference>
<feature type="domain" description="Single-stranded-DNA-specific exonuclease RecJ C-terminal" evidence="9">
    <location>
        <begin position="560"/>
        <end position="755"/>
    </location>
</feature>
<dbReference type="NCBIfam" id="TIGR00644">
    <property type="entry name" value="recJ"/>
    <property type="match status" value="1"/>
</dbReference>
<dbReference type="InterPro" id="IPR051673">
    <property type="entry name" value="SSDNA_exonuclease_RecJ"/>
</dbReference>
<dbReference type="InterPro" id="IPR038763">
    <property type="entry name" value="DHH_sf"/>
</dbReference>
<dbReference type="InterPro" id="IPR004610">
    <property type="entry name" value="RecJ"/>
</dbReference>
<dbReference type="InterPro" id="IPR003156">
    <property type="entry name" value="DHHA1_dom"/>
</dbReference>
<keyword evidence="5 11" id="KW-0269">Exonuclease</keyword>
<comment type="caution">
    <text evidence="11">The sequence shown here is derived from an EMBL/GenBank/DDBJ whole genome shotgun (WGS) entry which is preliminary data.</text>
</comment>
<evidence type="ECO:0000259" key="7">
    <source>
        <dbReference type="Pfam" id="PF01368"/>
    </source>
</evidence>
<keyword evidence="4 11" id="KW-0378">Hydrolase</keyword>
<dbReference type="PANTHER" id="PTHR30255">
    <property type="entry name" value="SINGLE-STRANDED-DNA-SPECIFIC EXONUCLEASE RECJ"/>
    <property type="match status" value="1"/>
</dbReference>
<evidence type="ECO:0000256" key="5">
    <source>
        <dbReference type="ARBA" id="ARBA00022839"/>
    </source>
</evidence>
<dbReference type="Gene3D" id="3.90.1640.30">
    <property type="match status" value="1"/>
</dbReference>
<keyword evidence="12" id="KW-1185">Reference proteome</keyword>
<dbReference type="InterPro" id="IPR018779">
    <property type="entry name" value="RecJ_C"/>
</dbReference>
<reference evidence="11 12" key="1">
    <citation type="submission" date="2023-07" db="EMBL/GenBank/DDBJ databases">
        <title>Genomic Encyclopedia of Type Strains, Phase IV (KMG-IV): sequencing the most valuable type-strain genomes for metagenomic binning, comparative biology and taxonomic classification.</title>
        <authorList>
            <person name="Goeker M."/>
        </authorList>
    </citation>
    <scope>NUCLEOTIDE SEQUENCE [LARGE SCALE GENOMIC DNA]</scope>
    <source>
        <strain evidence="11 12">DSM 16460</strain>
    </source>
</reference>
<evidence type="ECO:0000256" key="4">
    <source>
        <dbReference type="ARBA" id="ARBA00022801"/>
    </source>
</evidence>
<dbReference type="Pfam" id="PF01368">
    <property type="entry name" value="DHH"/>
    <property type="match status" value="1"/>
</dbReference>